<proteinExistence type="predicted"/>
<dbReference type="PANTHER" id="PTHR22091:SF1">
    <property type="entry name" value="COILED-COIL DOMAIN-CONTAINING PROTEIN 77"/>
    <property type="match status" value="1"/>
</dbReference>
<feature type="non-terminal residue" evidence="1">
    <location>
        <position position="292"/>
    </location>
</feature>
<evidence type="ECO:0000313" key="1">
    <source>
        <dbReference type="EMBL" id="CAB4026700.1"/>
    </source>
</evidence>
<dbReference type="GO" id="GO:0005813">
    <property type="term" value="C:centrosome"/>
    <property type="evidence" value="ECO:0007669"/>
    <property type="project" value="TreeGrafter"/>
</dbReference>
<organism evidence="1 2">
    <name type="scientific">Paramuricea clavata</name>
    <name type="common">Red gorgonian</name>
    <name type="synonym">Violescent sea-whip</name>
    <dbReference type="NCBI Taxonomy" id="317549"/>
    <lineage>
        <taxon>Eukaryota</taxon>
        <taxon>Metazoa</taxon>
        <taxon>Cnidaria</taxon>
        <taxon>Anthozoa</taxon>
        <taxon>Octocorallia</taxon>
        <taxon>Malacalcyonacea</taxon>
        <taxon>Plexauridae</taxon>
        <taxon>Paramuricea</taxon>
    </lineage>
</organism>
<accession>A0A7D9L487</accession>
<dbReference type="OrthoDB" id="191169at2759"/>
<dbReference type="InterPro" id="IPR037696">
    <property type="entry name" value="CCDC77"/>
</dbReference>
<dbReference type="AlphaFoldDB" id="A0A7D9L487"/>
<reference evidence="1" key="1">
    <citation type="submission" date="2020-04" db="EMBL/GenBank/DDBJ databases">
        <authorList>
            <person name="Alioto T."/>
            <person name="Alioto T."/>
            <person name="Gomez Garrido J."/>
        </authorList>
    </citation>
    <scope>NUCLEOTIDE SEQUENCE</scope>
    <source>
        <strain evidence="1">A484AB</strain>
    </source>
</reference>
<dbReference type="Proteomes" id="UP001152795">
    <property type="component" value="Unassembled WGS sequence"/>
</dbReference>
<keyword evidence="2" id="KW-1185">Reference proteome</keyword>
<comment type="caution">
    <text evidence="1">The sequence shown here is derived from an EMBL/GenBank/DDBJ whole genome shotgun (WGS) entry which is preliminary data.</text>
</comment>
<gene>
    <name evidence="1" type="ORF">PACLA_8A089290</name>
</gene>
<name>A0A7D9L487_PARCT</name>
<evidence type="ECO:0000313" key="2">
    <source>
        <dbReference type="Proteomes" id="UP001152795"/>
    </source>
</evidence>
<dbReference type="EMBL" id="CACRXK020014358">
    <property type="protein sequence ID" value="CAB4026700.1"/>
    <property type="molecule type" value="Genomic_DNA"/>
</dbReference>
<sequence>LTQQKLRSKSHTTDTEQDNQTLLLQIESLQAQLEEQTKLSREEIEGLLEDRRVRSEEHSASTERDQDKIKSLTEKLHKSQDLLYQSTKDFLELKYDLRARERQWMIDRDRLVQEIEHFRLQVDVSGSSMLEATGVSVEPQVAQLQTIQSLKEQVEQAQKLADMYREQCIGLEDELGRIKEETDVGLELFKERNDKVSKRLALMNQRYAALEKRRALEVEGFKNDIKMLRNKLKNVEKHLFKVTVDVPIDGDVDQEVLRNVHATAARSKYLVGELHHLKAKIYSLENDLRHCG</sequence>
<dbReference type="PANTHER" id="PTHR22091">
    <property type="entry name" value="COILED-COIL DOMAIN-CONTAINING PROTEIN 77"/>
    <property type="match status" value="1"/>
</dbReference>
<protein>
    <submittedName>
        <fullName evidence="1">Uncharacterized protein</fullName>
    </submittedName>
</protein>